<keyword evidence="7 10" id="KW-0067">ATP-binding</keyword>
<evidence type="ECO:0000256" key="8">
    <source>
        <dbReference type="ARBA" id="ARBA00047811"/>
    </source>
</evidence>
<dbReference type="AlphaFoldDB" id="J7Q1B8"/>
<dbReference type="SUPFAM" id="SSF56112">
    <property type="entry name" value="Protein kinase-like (PK-like)"/>
    <property type="match status" value="1"/>
</dbReference>
<sequence length="335" mass="38515">MIKAKSGTQDLSNYKRCEKVGEGTYGIVYKAKYRPTNEFVALKKIRLEGEDDGIPPTSLREICSLKELAHPNIVKLIDVILEKTRVYLVFEFLYMDLKKYIDDQKEQESRIDRSLAMSYSYQLCQALDFCHTRRIIHRDLKPQNLLIDKQGIIKIADFGLARSFKIPFRQLTHEVVTMWYRAPEILLGKEIYACPVDCWSLGAIIGEMLTNVAVFPGDSEIDQLFKIFRILGTPQERTWPGVTELQEFNVNFPIFPKGQIPNPDGFTLSKKALDLVMQFLIYDPTRRMSTTRALQHPYFDGLDKSLFPGQQHPAVPIFDMENSKANAVRGLQLVN</sequence>
<evidence type="ECO:0000256" key="6">
    <source>
        <dbReference type="ARBA" id="ARBA00022777"/>
    </source>
</evidence>
<dbReference type="InterPro" id="IPR000719">
    <property type="entry name" value="Prot_kinase_dom"/>
</dbReference>
<dbReference type="InterPro" id="IPR008271">
    <property type="entry name" value="Ser/Thr_kinase_AS"/>
</dbReference>
<evidence type="ECO:0000313" key="13">
    <source>
        <dbReference type="EMBL" id="CBZ41241.1"/>
    </source>
</evidence>
<dbReference type="SMART" id="SM00220">
    <property type="entry name" value="S_TKc"/>
    <property type="match status" value="1"/>
</dbReference>
<keyword evidence="6" id="KW-0418">Kinase</keyword>
<keyword evidence="4" id="KW-0808">Transferase</keyword>
<dbReference type="FunFam" id="1.10.510.10:FF:000611">
    <property type="entry name" value="CMGC family protein kinase"/>
    <property type="match status" value="1"/>
</dbReference>
<evidence type="ECO:0000256" key="7">
    <source>
        <dbReference type="ARBA" id="ARBA00022840"/>
    </source>
</evidence>
<name>J7Q1B8_OIKDI</name>
<dbReference type="InterPro" id="IPR050108">
    <property type="entry name" value="CDK"/>
</dbReference>
<evidence type="ECO:0000256" key="2">
    <source>
        <dbReference type="ARBA" id="ARBA00012425"/>
    </source>
</evidence>
<protein>
    <recommendedName>
        <fullName evidence="2">cyclin-dependent kinase</fullName>
        <ecNumber evidence="2">2.7.11.22</ecNumber>
    </recommendedName>
</protein>
<dbReference type="GO" id="GO:0005524">
    <property type="term" value="F:ATP binding"/>
    <property type="evidence" value="ECO:0007669"/>
    <property type="project" value="UniProtKB-UniRule"/>
</dbReference>
<evidence type="ECO:0000256" key="10">
    <source>
        <dbReference type="PROSITE-ProRule" id="PRU10141"/>
    </source>
</evidence>
<dbReference type="PROSITE" id="PS00107">
    <property type="entry name" value="PROTEIN_KINASE_ATP"/>
    <property type="match status" value="1"/>
</dbReference>
<dbReference type="FunFam" id="3.30.200.20:FF:000375">
    <property type="entry name" value="Cell division related protein kinase 2"/>
    <property type="match status" value="1"/>
</dbReference>
<comment type="catalytic activity">
    <reaction evidence="8">
        <text>L-threonyl-[protein] + ATP = O-phospho-L-threonyl-[protein] + ADP + H(+)</text>
        <dbReference type="Rhea" id="RHEA:46608"/>
        <dbReference type="Rhea" id="RHEA-COMP:11060"/>
        <dbReference type="Rhea" id="RHEA-COMP:11605"/>
        <dbReference type="ChEBI" id="CHEBI:15378"/>
        <dbReference type="ChEBI" id="CHEBI:30013"/>
        <dbReference type="ChEBI" id="CHEBI:30616"/>
        <dbReference type="ChEBI" id="CHEBI:61977"/>
        <dbReference type="ChEBI" id="CHEBI:456216"/>
        <dbReference type="EC" id="2.7.11.22"/>
    </reaction>
</comment>
<evidence type="ECO:0000256" key="4">
    <source>
        <dbReference type="ARBA" id="ARBA00022679"/>
    </source>
</evidence>
<dbReference type="GO" id="GO:0004693">
    <property type="term" value="F:cyclin-dependent protein serine/threonine kinase activity"/>
    <property type="evidence" value="ECO:0007669"/>
    <property type="project" value="UniProtKB-EC"/>
</dbReference>
<proteinExistence type="inferred from homology"/>
<evidence type="ECO:0000256" key="11">
    <source>
        <dbReference type="RuleBase" id="RU000304"/>
    </source>
</evidence>
<evidence type="ECO:0000256" key="3">
    <source>
        <dbReference type="ARBA" id="ARBA00022527"/>
    </source>
</evidence>
<keyword evidence="5 10" id="KW-0547">Nucleotide-binding</keyword>
<evidence type="ECO:0000256" key="9">
    <source>
        <dbReference type="ARBA" id="ARBA00048367"/>
    </source>
</evidence>
<dbReference type="Pfam" id="PF00069">
    <property type="entry name" value="Pkinase"/>
    <property type="match status" value="1"/>
</dbReference>
<comment type="similarity">
    <text evidence="1">Belongs to the protein kinase superfamily. CMGC Ser/Thr protein kinase family. CDC2/CDKX subfamily.</text>
</comment>
<reference evidence="13" key="1">
    <citation type="submission" date="2011-02" db="EMBL/GenBank/DDBJ databases">
        <title>Expansion of cyclin B, D and CDK1 repertoires in a chordate, Oikopleura,that extensively endoreduplicates.</title>
        <authorList>
            <person name="Campsteijn C."/>
            <person name="Ovrebo J.I."/>
            <person name="Karlsen B.O."/>
            <person name="Thompson E.M."/>
        </authorList>
    </citation>
    <scope>NUCLEOTIDE SEQUENCE</scope>
</reference>
<dbReference type="PROSITE" id="PS00108">
    <property type="entry name" value="PROTEIN_KINASE_ST"/>
    <property type="match status" value="1"/>
</dbReference>
<dbReference type="InterPro" id="IPR011009">
    <property type="entry name" value="Kinase-like_dom_sf"/>
</dbReference>
<evidence type="ECO:0000256" key="5">
    <source>
        <dbReference type="ARBA" id="ARBA00022741"/>
    </source>
</evidence>
<gene>
    <name evidence="13" type="primary">cdk1d</name>
</gene>
<accession>J7Q1B8</accession>
<dbReference type="InterPro" id="IPR017441">
    <property type="entry name" value="Protein_kinase_ATP_BS"/>
</dbReference>
<feature type="domain" description="Protein kinase" evidence="12">
    <location>
        <begin position="14"/>
        <end position="299"/>
    </location>
</feature>
<dbReference type="EC" id="2.7.11.22" evidence="2"/>
<organism evidence="13">
    <name type="scientific">Oikopleura dioica</name>
    <name type="common">Tunicate</name>
    <dbReference type="NCBI Taxonomy" id="34765"/>
    <lineage>
        <taxon>Eukaryota</taxon>
        <taxon>Metazoa</taxon>
        <taxon>Chordata</taxon>
        <taxon>Tunicata</taxon>
        <taxon>Appendicularia</taxon>
        <taxon>Copelata</taxon>
        <taxon>Oikopleuridae</taxon>
        <taxon>Oikopleura</taxon>
    </lineage>
</organism>
<dbReference type="Gene3D" id="1.10.510.10">
    <property type="entry name" value="Transferase(Phosphotransferase) domain 1"/>
    <property type="match status" value="1"/>
</dbReference>
<dbReference type="PANTHER" id="PTHR24056">
    <property type="entry name" value="CELL DIVISION PROTEIN KINASE"/>
    <property type="match status" value="1"/>
</dbReference>
<dbReference type="Gene3D" id="3.30.200.20">
    <property type="entry name" value="Phosphorylase Kinase, domain 1"/>
    <property type="match status" value="1"/>
</dbReference>
<keyword evidence="3 11" id="KW-0723">Serine/threonine-protein kinase</keyword>
<comment type="catalytic activity">
    <reaction evidence="9">
        <text>L-seryl-[protein] + ATP = O-phospho-L-seryl-[protein] + ADP + H(+)</text>
        <dbReference type="Rhea" id="RHEA:17989"/>
        <dbReference type="Rhea" id="RHEA-COMP:9863"/>
        <dbReference type="Rhea" id="RHEA-COMP:11604"/>
        <dbReference type="ChEBI" id="CHEBI:15378"/>
        <dbReference type="ChEBI" id="CHEBI:29999"/>
        <dbReference type="ChEBI" id="CHEBI:30616"/>
        <dbReference type="ChEBI" id="CHEBI:83421"/>
        <dbReference type="ChEBI" id="CHEBI:456216"/>
        <dbReference type="EC" id="2.7.11.22"/>
    </reaction>
</comment>
<dbReference type="EMBL" id="FR822380">
    <property type="protein sequence ID" value="CBZ41241.1"/>
    <property type="molecule type" value="Genomic_DNA"/>
</dbReference>
<evidence type="ECO:0000259" key="12">
    <source>
        <dbReference type="PROSITE" id="PS50011"/>
    </source>
</evidence>
<evidence type="ECO:0000256" key="1">
    <source>
        <dbReference type="ARBA" id="ARBA00006485"/>
    </source>
</evidence>
<feature type="binding site" evidence="10">
    <location>
        <position position="43"/>
    </location>
    <ligand>
        <name>ATP</name>
        <dbReference type="ChEBI" id="CHEBI:30616"/>
    </ligand>
</feature>
<dbReference type="PROSITE" id="PS50011">
    <property type="entry name" value="PROTEIN_KINASE_DOM"/>
    <property type="match status" value="1"/>
</dbReference>
<dbReference type="GO" id="GO:0005634">
    <property type="term" value="C:nucleus"/>
    <property type="evidence" value="ECO:0007669"/>
    <property type="project" value="TreeGrafter"/>
</dbReference>